<feature type="compositionally biased region" description="Polar residues" evidence="1">
    <location>
        <begin position="1"/>
        <end position="10"/>
    </location>
</feature>
<accession>A0A5B7HY92</accession>
<proteinExistence type="predicted"/>
<evidence type="ECO:0000256" key="1">
    <source>
        <dbReference type="SAM" id="MobiDB-lite"/>
    </source>
</evidence>
<dbReference type="EMBL" id="VSRR010043202">
    <property type="protein sequence ID" value="MPC76372.1"/>
    <property type="molecule type" value="Genomic_DNA"/>
</dbReference>
<evidence type="ECO:0000313" key="3">
    <source>
        <dbReference type="Proteomes" id="UP000324222"/>
    </source>
</evidence>
<keyword evidence="3" id="KW-1185">Reference proteome</keyword>
<reference evidence="2 3" key="1">
    <citation type="submission" date="2019-05" db="EMBL/GenBank/DDBJ databases">
        <title>Another draft genome of Portunus trituberculatus and its Hox gene families provides insights of decapod evolution.</title>
        <authorList>
            <person name="Jeong J.-H."/>
            <person name="Song I."/>
            <person name="Kim S."/>
            <person name="Choi T."/>
            <person name="Kim D."/>
            <person name="Ryu S."/>
            <person name="Kim W."/>
        </authorList>
    </citation>
    <scope>NUCLEOTIDE SEQUENCE [LARGE SCALE GENOMIC DNA]</scope>
    <source>
        <tissue evidence="2">Muscle</tissue>
    </source>
</reference>
<name>A0A5B7HY92_PORTR</name>
<dbReference type="Proteomes" id="UP000324222">
    <property type="component" value="Unassembled WGS sequence"/>
</dbReference>
<dbReference type="AlphaFoldDB" id="A0A5B7HY92"/>
<protein>
    <submittedName>
        <fullName evidence="2">Uncharacterized protein</fullName>
    </submittedName>
</protein>
<organism evidence="2 3">
    <name type="scientific">Portunus trituberculatus</name>
    <name type="common">Swimming crab</name>
    <name type="synonym">Neptunus trituberculatus</name>
    <dbReference type="NCBI Taxonomy" id="210409"/>
    <lineage>
        <taxon>Eukaryota</taxon>
        <taxon>Metazoa</taxon>
        <taxon>Ecdysozoa</taxon>
        <taxon>Arthropoda</taxon>
        <taxon>Crustacea</taxon>
        <taxon>Multicrustacea</taxon>
        <taxon>Malacostraca</taxon>
        <taxon>Eumalacostraca</taxon>
        <taxon>Eucarida</taxon>
        <taxon>Decapoda</taxon>
        <taxon>Pleocyemata</taxon>
        <taxon>Brachyura</taxon>
        <taxon>Eubrachyura</taxon>
        <taxon>Portunoidea</taxon>
        <taxon>Portunidae</taxon>
        <taxon>Portuninae</taxon>
        <taxon>Portunus</taxon>
    </lineage>
</organism>
<sequence length="111" mass="11929">MAGDDSTSSPLGHPGPTGGVGGDVGRARWTKYQYFLSSDSVTPTDRRTARGKFVGMTLELTRAGRLVCVLEEGVGSETILRRGMGRALCNTLGLRNLETVVATEDSQRRRS</sequence>
<feature type="region of interest" description="Disordered" evidence="1">
    <location>
        <begin position="1"/>
        <end position="24"/>
    </location>
</feature>
<gene>
    <name evidence="2" type="ORF">E2C01_070782</name>
</gene>
<feature type="compositionally biased region" description="Gly residues" evidence="1">
    <location>
        <begin position="15"/>
        <end position="24"/>
    </location>
</feature>
<comment type="caution">
    <text evidence="2">The sequence shown here is derived from an EMBL/GenBank/DDBJ whole genome shotgun (WGS) entry which is preliminary data.</text>
</comment>
<evidence type="ECO:0000313" key="2">
    <source>
        <dbReference type="EMBL" id="MPC76372.1"/>
    </source>
</evidence>